<gene>
    <name evidence="1" type="ORF">HC031_22580</name>
</gene>
<evidence type="ECO:0008006" key="3">
    <source>
        <dbReference type="Google" id="ProtNLM"/>
    </source>
</evidence>
<sequence length="71" mass="7833">MPTHPAWSHPAWSHPAGVATTLDLLARTIIAVHDGTLAQRLVEPDDTELRAWQRDLLLRLVFGAGPAHAHR</sequence>
<proteinExistence type="predicted"/>
<reference evidence="1 2" key="1">
    <citation type="submission" date="2020-03" db="EMBL/GenBank/DDBJ databases">
        <title>WGS of the type strain of Planosporangium spp.</title>
        <authorList>
            <person name="Thawai C."/>
        </authorList>
    </citation>
    <scope>NUCLEOTIDE SEQUENCE [LARGE SCALE GENOMIC DNA]</scope>
    <source>
        <strain evidence="1 2">TBRC 5610</strain>
    </source>
</reference>
<comment type="caution">
    <text evidence="1">The sequence shown here is derived from an EMBL/GenBank/DDBJ whole genome shotgun (WGS) entry which is preliminary data.</text>
</comment>
<keyword evidence="2" id="KW-1185">Reference proteome</keyword>
<dbReference type="RefSeq" id="WP_167927396.1">
    <property type="nucleotide sequence ID" value="NZ_JAATVY010000019.1"/>
</dbReference>
<organism evidence="1 2">
    <name type="scientific">Planosporangium thailandense</name>
    <dbReference type="NCBI Taxonomy" id="765197"/>
    <lineage>
        <taxon>Bacteria</taxon>
        <taxon>Bacillati</taxon>
        <taxon>Actinomycetota</taxon>
        <taxon>Actinomycetes</taxon>
        <taxon>Micromonosporales</taxon>
        <taxon>Micromonosporaceae</taxon>
        <taxon>Planosporangium</taxon>
    </lineage>
</organism>
<evidence type="ECO:0000313" key="1">
    <source>
        <dbReference type="EMBL" id="NJC72483.1"/>
    </source>
</evidence>
<accession>A0ABX0Y388</accession>
<evidence type="ECO:0000313" key="2">
    <source>
        <dbReference type="Proteomes" id="UP000722989"/>
    </source>
</evidence>
<dbReference type="Proteomes" id="UP000722989">
    <property type="component" value="Unassembled WGS sequence"/>
</dbReference>
<dbReference type="EMBL" id="JAATVY010000019">
    <property type="protein sequence ID" value="NJC72483.1"/>
    <property type="molecule type" value="Genomic_DNA"/>
</dbReference>
<protein>
    <recommendedName>
        <fullName evidence="3">TetR family transcriptional regulator</fullName>
    </recommendedName>
</protein>
<name>A0ABX0Y388_9ACTN</name>